<accession>A0A1T5CY10</accession>
<protein>
    <submittedName>
        <fullName evidence="2">Uncharacterized protein</fullName>
    </submittedName>
</protein>
<keyword evidence="3" id="KW-1185">Reference proteome</keyword>
<feature type="transmembrane region" description="Helical" evidence="1">
    <location>
        <begin position="7"/>
        <end position="28"/>
    </location>
</feature>
<dbReference type="OrthoDB" id="712825at2"/>
<gene>
    <name evidence="2" type="ORF">SAMN05660841_01646</name>
</gene>
<dbReference type="Proteomes" id="UP000190150">
    <property type="component" value="Unassembled WGS sequence"/>
</dbReference>
<evidence type="ECO:0000313" key="2">
    <source>
        <dbReference type="EMBL" id="SKB64354.1"/>
    </source>
</evidence>
<dbReference type="AlphaFoldDB" id="A0A1T5CY10"/>
<sequence>MKHIITFLFVISLLVLGFVGLNYIWHWVQIDYTALAKVIISVFVVIFIATGLAMVFSASYARKDNQPNVGKKD</sequence>
<keyword evidence="1" id="KW-0812">Transmembrane</keyword>
<dbReference type="EMBL" id="FUZF01000005">
    <property type="protein sequence ID" value="SKB64354.1"/>
    <property type="molecule type" value="Genomic_DNA"/>
</dbReference>
<evidence type="ECO:0000313" key="3">
    <source>
        <dbReference type="Proteomes" id="UP000190150"/>
    </source>
</evidence>
<keyword evidence="1" id="KW-1133">Transmembrane helix</keyword>
<dbReference type="RefSeq" id="WP_079642603.1">
    <property type="nucleotide sequence ID" value="NZ_FUZF01000005.1"/>
</dbReference>
<evidence type="ECO:0000256" key="1">
    <source>
        <dbReference type="SAM" id="Phobius"/>
    </source>
</evidence>
<organism evidence="2 3">
    <name type="scientific">Sphingobacterium nematocida</name>
    <dbReference type="NCBI Taxonomy" id="1513896"/>
    <lineage>
        <taxon>Bacteria</taxon>
        <taxon>Pseudomonadati</taxon>
        <taxon>Bacteroidota</taxon>
        <taxon>Sphingobacteriia</taxon>
        <taxon>Sphingobacteriales</taxon>
        <taxon>Sphingobacteriaceae</taxon>
        <taxon>Sphingobacterium</taxon>
    </lineage>
</organism>
<reference evidence="3" key="1">
    <citation type="submission" date="2017-02" db="EMBL/GenBank/DDBJ databases">
        <authorList>
            <person name="Varghese N."/>
            <person name="Submissions S."/>
        </authorList>
    </citation>
    <scope>NUCLEOTIDE SEQUENCE [LARGE SCALE GENOMIC DNA]</scope>
    <source>
        <strain evidence="3">DSM 24091</strain>
    </source>
</reference>
<keyword evidence="1" id="KW-0472">Membrane</keyword>
<dbReference type="STRING" id="1513896.SAMN05660841_01646"/>
<feature type="transmembrane region" description="Helical" evidence="1">
    <location>
        <begin position="34"/>
        <end position="56"/>
    </location>
</feature>
<proteinExistence type="predicted"/>
<name>A0A1T5CY10_9SPHI</name>